<evidence type="ECO:0000313" key="6">
    <source>
        <dbReference type="EMBL" id="MBA8950367.1"/>
    </source>
</evidence>
<feature type="DNA-binding region" description="H-T-H motif" evidence="4">
    <location>
        <begin position="31"/>
        <end position="50"/>
    </location>
</feature>
<evidence type="ECO:0000256" key="2">
    <source>
        <dbReference type="ARBA" id="ARBA00023125"/>
    </source>
</evidence>
<evidence type="ECO:0000313" key="7">
    <source>
        <dbReference type="Proteomes" id="UP000572680"/>
    </source>
</evidence>
<dbReference type="Gene3D" id="1.10.357.10">
    <property type="entry name" value="Tetracycline Repressor, domain 2"/>
    <property type="match status" value="1"/>
</dbReference>
<evidence type="ECO:0000256" key="3">
    <source>
        <dbReference type="ARBA" id="ARBA00023163"/>
    </source>
</evidence>
<dbReference type="Pfam" id="PF00440">
    <property type="entry name" value="TetR_N"/>
    <property type="match status" value="1"/>
</dbReference>
<dbReference type="InterPro" id="IPR001647">
    <property type="entry name" value="HTH_TetR"/>
</dbReference>
<evidence type="ECO:0000256" key="4">
    <source>
        <dbReference type="PROSITE-ProRule" id="PRU00335"/>
    </source>
</evidence>
<dbReference type="PANTHER" id="PTHR30055:SF234">
    <property type="entry name" value="HTH-TYPE TRANSCRIPTIONAL REGULATOR BETI"/>
    <property type="match status" value="1"/>
</dbReference>
<dbReference type="PANTHER" id="PTHR30055">
    <property type="entry name" value="HTH-TYPE TRANSCRIPTIONAL REGULATOR RUTR"/>
    <property type="match status" value="1"/>
</dbReference>
<organism evidence="6 7">
    <name type="scientific">Actinomadura namibiensis</name>
    <dbReference type="NCBI Taxonomy" id="182080"/>
    <lineage>
        <taxon>Bacteria</taxon>
        <taxon>Bacillati</taxon>
        <taxon>Actinomycetota</taxon>
        <taxon>Actinomycetes</taxon>
        <taxon>Streptosporangiales</taxon>
        <taxon>Thermomonosporaceae</taxon>
        <taxon>Actinomadura</taxon>
    </lineage>
</organism>
<reference evidence="6 7" key="1">
    <citation type="submission" date="2020-08" db="EMBL/GenBank/DDBJ databases">
        <title>Genomic Encyclopedia of Type Strains, Phase IV (KMG-IV): sequencing the most valuable type-strain genomes for metagenomic binning, comparative biology and taxonomic classification.</title>
        <authorList>
            <person name="Goeker M."/>
        </authorList>
    </citation>
    <scope>NUCLEOTIDE SEQUENCE [LARGE SCALE GENOMIC DNA]</scope>
    <source>
        <strain evidence="6 7">DSM 44197</strain>
    </source>
</reference>
<keyword evidence="1" id="KW-0805">Transcription regulation</keyword>
<name>A0A7W3QKG0_ACTNM</name>
<dbReference type="GO" id="GO:0003700">
    <property type="term" value="F:DNA-binding transcription factor activity"/>
    <property type="evidence" value="ECO:0007669"/>
    <property type="project" value="TreeGrafter"/>
</dbReference>
<dbReference type="AlphaFoldDB" id="A0A7W3QKG0"/>
<dbReference type="RefSeq" id="WP_182842796.1">
    <property type="nucleotide sequence ID" value="NZ_BAAALP010000002.1"/>
</dbReference>
<keyword evidence="3" id="KW-0804">Transcription</keyword>
<keyword evidence="2 4" id="KW-0238">DNA-binding</keyword>
<dbReference type="PROSITE" id="PS50977">
    <property type="entry name" value="HTH_TETR_2"/>
    <property type="match status" value="1"/>
</dbReference>
<dbReference type="Proteomes" id="UP000572680">
    <property type="component" value="Unassembled WGS sequence"/>
</dbReference>
<gene>
    <name evidence="6" type="ORF">HNR61_001980</name>
</gene>
<dbReference type="InterPro" id="IPR009057">
    <property type="entry name" value="Homeodomain-like_sf"/>
</dbReference>
<dbReference type="SUPFAM" id="SSF46689">
    <property type="entry name" value="Homeodomain-like"/>
    <property type="match status" value="1"/>
</dbReference>
<evidence type="ECO:0000256" key="1">
    <source>
        <dbReference type="ARBA" id="ARBA00023015"/>
    </source>
</evidence>
<dbReference type="PRINTS" id="PR00455">
    <property type="entry name" value="HTHTETR"/>
</dbReference>
<comment type="caution">
    <text evidence="6">The sequence shown here is derived from an EMBL/GenBank/DDBJ whole genome shotgun (WGS) entry which is preliminary data.</text>
</comment>
<proteinExistence type="predicted"/>
<feature type="domain" description="HTH tetR-type" evidence="5">
    <location>
        <begin position="8"/>
        <end position="68"/>
    </location>
</feature>
<dbReference type="GO" id="GO:0000976">
    <property type="term" value="F:transcription cis-regulatory region binding"/>
    <property type="evidence" value="ECO:0007669"/>
    <property type="project" value="TreeGrafter"/>
</dbReference>
<protein>
    <submittedName>
        <fullName evidence="6">AcrR family transcriptional regulator</fullName>
    </submittedName>
</protein>
<sequence>MRSTIDDRTARAVIRDEALRLFAEHGPDTVTVRRVAAAAGVSPGLVIHHFGTKDGLREEVDRHVVETFDGMLGELTADSSGGGSLAAALLRHLPPDSPIPDYLRGLLLGDGEAGRALFRRLFEMSRARLDAMPEGGRGPDPAVRAAFLTVNDLAMILLRDRITDVLGLDPLSTEGLVRWTSEAMLVYTRGLRS</sequence>
<dbReference type="InterPro" id="IPR050109">
    <property type="entry name" value="HTH-type_TetR-like_transc_reg"/>
</dbReference>
<accession>A0A7W3QKG0</accession>
<dbReference type="EMBL" id="JACJIA010000002">
    <property type="protein sequence ID" value="MBA8950367.1"/>
    <property type="molecule type" value="Genomic_DNA"/>
</dbReference>
<evidence type="ECO:0000259" key="5">
    <source>
        <dbReference type="PROSITE" id="PS50977"/>
    </source>
</evidence>
<keyword evidence="7" id="KW-1185">Reference proteome</keyword>